<keyword evidence="1" id="KW-0175">Coiled coil</keyword>
<sequence length="129" mass="15052">MVKSEITKEMIERYYDLNSMKKEIESEMNELKKAFHTYFDENVGSNQKGELINGNYKVQRQVRKTEKFNDKETIKRLEELNMEDLIQVVKKPDGDKIDAAVNLGLLKEDDLEGCRICNFSKAISVKEVK</sequence>
<evidence type="ECO:0000256" key="1">
    <source>
        <dbReference type="SAM" id="Coils"/>
    </source>
</evidence>
<dbReference type="Proteomes" id="UP000269301">
    <property type="component" value="Unassembled WGS sequence"/>
</dbReference>
<dbReference type="OrthoDB" id="2704409at2"/>
<dbReference type="EMBL" id="RBZP01000010">
    <property type="protein sequence ID" value="RKQ32466.1"/>
    <property type="molecule type" value="Genomic_DNA"/>
</dbReference>
<comment type="caution">
    <text evidence="2">The sequence shown here is derived from an EMBL/GenBank/DDBJ whole genome shotgun (WGS) entry which is preliminary data.</text>
</comment>
<accession>A0A495A162</accession>
<gene>
    <name evidence="2" type="ORF">D8M06_12425</name>
</gene>
<evidence type="ECO:0000313" key="2">
    <source>
        <dbReference type="EMBL" id="RKQ32466.1"/>
    </source>
</evidence>
<dbReference type="AlphaFoldDB" id="A0A495A162"/>
<dbReference type="SUPFAM" id="SSF161266">
    <property type="entry name" value="Gam-like"/>
    <property type="match status" value="1"/>
</dbReference>
<proteinExistence type="predicted"/>
<name>A0A495A162_9BACI</name>
<feature type="coiled-coil region" evidence="1">
    <location>
        <begin position="14"/>
        <end position="41"/>
    </location>
</feature>
<keyword evidence="3" id="KW-1185">Reference proteome</keyword>
<reference evidence="2 3" key="1">
    <citation type="journal article" date="2016" name="Int. J. Syst. Evol. Microbiol.">
        <title>Oceanobacillus halophilus sp. nov., a novel moderately halophilic bacterium from a hypersaline lake.</title>
        <authorList>
            <person name="Amoozegar M.A."/>
            <person name="Bagheri M."/>
            <person name="Makhdoumi A."/>
            <person name="Nikou M.M."/>
            <person name="Fazeli S.A.S."/>
            <person name="Schumann P."/>
            <person name="Sproer C."/>
            <person name="Sanchez-Porro C."/>
            <person name="Ventosa A."/>
        </authorList>
    </citation>
    <scope>NUCLEOTIDE SEQUENCE [LARGE SCALE GENOMIC DNA]</scope>
    <source>
        <strain evidence="2 3">DSM 23996</strain>
    </source>
</reference>
<protein>
    <submittedName>
        <fullName evidence="2">Uncharacterized protein</fullName>
    </submittedName>
</protein>
<evidence type="ECO:0000313" key="3">
    <source>
        <dbReference type="Proteomes" id="UP000269301"/>
    </source>
</evidence>
<dbReference type="RefSeq" id="WP_121204735.1">
    <property type="nucleotide sequence ID" value="NZ_RBZP01000010.1"/>
</dbReference>
<organism evidence="2 3">
    <name type="scientific">Oceanobacillus halophilus</name>
    <dbReference type="NCBI Taxonomy" id="930130"/>
    <lineage>
        <taxon>Bacteria</taxon>
        <taxon>Bacillati</taxon>
        <taxon>Bacillota</taxon>
        <taxon>Bacilli</taxon>
        <taxon>Bacillales</taxon>
        <taxon>Bacillaceae</taxon>
        <taxon>Oceanobacillus</taxon>
    </lineage>
</organism>